<evidence type="ECO:0000313" key="3">
    <source>
        <dbReference type="Proteomes" id="UP000437736"/>
    </source>
</evidence>
<dbReference type="PANTHER" id="PTHR22642:SF2">
    <property type="entry name" value="PROTEIN LONG AFTER FAR-RED 3"/>
    <property type="match status" value="1"/>
</dbReference>
<feature type="domain" description="Amidohydrolase 3" evidence="1">
    <location>
        <begin position="7"/>
        <end position="365"/>
    </location>
</feature>
<proteinExistence type="predicted"/>
<reference evidence="2 3" key="1">
    <citation type="submission" date="2019-11" db="EMBL/GenBank/DDBJ databases">
        <title>Acidiferrimicrobium australis gen. nov., sp. nov., an acidophilic and obligately heterotrophic, member of the Actinobacteria that catalyses dissimilatory oxido- reduction of iron isolated from metal-rich acidic water in Chile.</title>
        <authorList>
            <person name="Gonzalez D."/>
            <person name="Huber K."/>
            <person name="Hedrich S."/>
            <person name="Rojas-Villalobos C."/>
            <person name="Quatrini R."/>
            <person name="Dinamarca M.A."/>
            <person name="Schwarz A."/>
            <person name="Canales C."/>
            <person name="Nancucheo I."/>
        </authorList>
    </citation>
    <scope>NUCLEOTIDE SEQUENCE [LARGE SCALE GENOMIC DNA]</scope>
    <source>
        <strain evidence="2 3">USS-CCA1</strain>
    </source>
</reference>
<name>A0ABW9QT10_9ACTN</name>
<dbReference type="SUPFAM" id="SSF51338">
    <property type="entry name" value="Composite domain of metallo-dependent hydrolases"/>
    <property type="match status" value="1"/>
</dbReference>
<protein>
    <submittedName>
        <fullName evidence="2">Amidohydrolase family protein</fullName>
    </submittedName>
</protein>
<evidence type="ECO:0000313" key="2">
    <source>
        <dbReference type="EMBL" id="MST32812.1"/>
    </source>
</evidence>
<dbReference type="Pfam" id="PF07969">
    <property type="entry name" value="Amidohydro_3"/>
    <property type="match status" value="1"/>
</dbReference>
<dbReference type="Proteomes" id="UP000437736">
    <property type="component" value="Unassembled WGS sequence"/>
</dbReference>
<evidence type="ECO:0000259" key="1">
    <source>
        <dbReference type="Pfam" id="PF07969"/>
    </source>
</evidence>
<organism evidence="2 3">
    <name type="scientific">Acidiferrimicrobium australe</name>
    <dbReference type="NCBI Taxonomy" id="2664430"/>
    <lineage>
        <taxon>Bacteria</taxon>
        <taxon>Bacillati</taxon>
        <taxon>Actinomycetota</taxon>
        <taxon>Acidimicrobiia</taxon>
        <taxon>Acidimicrobiales</taxon>
        <taxon>Acidimicrobiaceae</taxon>
        <taxon>Acidiferrimicrobium</taxon>
    </lineage>
</organism>
<dbReference type="InterPro" id="IPR011059">
    <property type="entry name" value="Metal-dep_hydrolase_composite"/>
</dbReference>
<dbReference type="InterPro" id="IPR013108">
    <property type="entry name" value="Amidohydro_3"/>
</dbReference>
<dbReference type="PANTHER" id="PTHR22642">
    <property type="entry name" value="IMIDAZOLONEPROPIONASE"/>
    <property type="match status" value="1"/>
</dbReference>
<sequence>AMDLVARVAPPAADGELLEGLRVAQARLHALGITHWQDALIGEAGEIGVLDTYGAYRRAAEEGWLTARVRGALWWRRDRGLEQIPDLLGRREGSPDGAFRATSVKMMMDGVCETFTAAMSRAYLGDAGKGGTHRGSLFIEPEVATAAVAALDEAGFQVHFHAIGDRAVTTALDTLEALPEHRRGAGRHHLAHLQFIAPDDLDRFAALGAIANFQPLWASHEPQMDDLTIPVVGEERAGWQYSIASLAQRRARLAFGSDWPVSSPDPIQEIHVAVNRMLSLRMGRPGRPETEQPFRPEESLPVADAIDAFTAGVAYVNGDEDLLGALTTGRRADVAVLDQDLFAIPAAEIGDTSVALTVAGGAVVHGDE</sequence>
<dbReference type="EMBL" id="WJHE01000396">
    <property type="protein sequence ID" value="MST32812.1"/>
    <property type="molecule type" value="Genomic_DNA"/>
</dbReference>
<keyword evidence="3" id="KW-1185">Reference proteome</keyword>
<dbReference type="SUPFAM" id="SSF51556">
    <property type="entry name" value="Metallo-dependent hydrolases"/>
    <property type="match status" value="1"/>
</dbReference>
<gene>
    <name evidence="2" type="ORF">GHK86_08770</name>
</gene>
<feature type="non-terminal residue" evidence="2">
    <location>
        <position position="1"/>
    </location>
</feature>
<accession>A0ABW9QT10</accession>
<comment type="caution">
    <text evidence="2">The sequence shown here is derived from an EMBL/GenBank/DDBJ whole genome shotgun (WGS) entry which is preliminary data.</text>
</comment>
<dbReference type="Gene3D" id="3.20.20.140">
    <property type="entry name" value="Metal-dependent hydrolases"/>
    <property type="match status" value="1"/>
</dbReference>
<dbReference type="InterPro" id="IPR032466">
    <property type="entry name" value="Metal_Hydrolase"/>
</dbReference>